<feature type="region of interest" description="Disordered" evidence="3">
    <location>
        <begin position="2331"/>
        <end position="2392"/>
    </location>
</feature>
<feature type="transmembrane region" description="Helical" evidence="4">
    <location>
        <begin position="2291"/>
        <end position="2317"/>
    </location>
</feature>
<keyword evidence="4" id="KW-1133">Transmembrane helix</keyword>
<protein>
    <recommendedName>
        <fullName evidence="9">Epidermal cell surface receptor</fullName>
    </recommendedName>
</protein>
<feature type="compositionally biased region" description="Basic and acidic residues" evidence="3">
    <location>
        <begin position="770"/>
        <end position="807"/>
    </location>
</feature>
<evidence type="ECO:0000313" key="8">
    <source>
        <dbReference type="Proteomes" id="UP001381693"/>
    </source>
</evidence>
<sequence length="2392" mass="267605">MSDGRCRWFSDHNNAKDPLCTERPSQEDPECCVVYDCKKTDVPSVVPPLLREDRKPGQPLLLVTRETHNSFTLAWDDFRAKRHEGGYVIEYREADESVLTEERETESEGKPWMRKELPPVALNSSFIVEDLKPNTIYQVRVSIYGDNDDARLGDSTETVTVKTDPGCVYGNSSYAVGEFFVGCEERCMCLTSGDTKCFERCTIPYFRAGSFKDDPKCREQPTNRDDCCVTVQCFTTLNTTFSCENVVCGPNAKCIASNGFAVNEGDGFGDVTLGYCRCLEGFVGDASDLQVGCVEDLSADRKEGVCTFKSNRYNPGDVFYDGCDYKCTCTKSTEIECEPRCEFPYEAGSKTDPGCEYIPDPEDLCCKLHVCNSTSDAAVNAARAPSLISDGCTVDNVTYAKNETFYKECHIQCTCIGYGDVSCHTKQAVRCPPLKVVSNNSTLCATLPDPLNSCCSITVCDEETPDVMKTNMTDVEKEMKNMTDMQREMLMKRLNELEKEMMMRNVSDMKTILQHLIEKKNDLLNSNITEAEKELIKINMTENEMMLKDVSDMEEEIIQSTMTDMEKEVLKQRLMDMQQRMEEKIDGEIDDHTRMHLLGIEHSHKHDLESHTHTHDDGTTHTHRGGDLSHAHDEMSDHTHTHEDGTMHTHPAGHIPHTHDEVDKLLHTHEDGTTHSHPGGHLPHTHKDNETYTHIHEDGTEHTHRMDGLPLEHDSMHTHTHEDGTTHTHADGHLPHSHEGLDNATHTHEDGTTHTHPVGGFNHRHEELDGFSHTHEDGTTHRHSDGHLPHTHDDTESFTHTHEDGTTHSHPVVDFSHRHGDTENLTHTHEDGTTHSHPDGHLPHTHDETENFTHTHEDGTTHSHPGGHLPHTHDDAENFTHTHEDGTTHSHPPGHLPHTHDDTEDFTHTHEDGTTHSHPPGHLPHTHDDSKNFTHTHEDGTTHTHPGGHLPHTHDGTENFTHTHEDGTMHSHPSGHLPHSHDDIENFTHTHEDGTTHSHLGVHLSHTHDDSENFTHTHEDGTTHSHPPGHLPHTHDNSKNFTHTHEDGTTHTHPGGHLPHTHNDTENFTHTHEDGTTHSHPGGHLPHSHDDSINFTHTHEDGTTHSHPHMNDEHMHGHEDETMHDTHDHTHDMHNEHGHTHTHDETDHSHSHGDNMDDIRNFMHIHDDGTVHSHPHDHTHDTDNHTHTHEDGTTHSHPHSHAHEGETAESQTTAAGLEKKNRAEDLSTHDLNILNIVPVNATTVRIKVAVSDSVMTQLLSSENEQVKVFYSPDSLTWMGKNISISDIAVKHIGEMVLHISGLQPSTPYQFRISYRDHVSSTAKAQLLDGATDIGFVIEATSRPDCIAGTSFVEETICSRHCICGENNEVMCKPRCPMIALPEDLKTNCPLVPNPEDPCCKVPECLLNTFNNFANGTLYAAKSSADYLDDLKNPSEYEISDFDMHSKRVHINNTDHHIYWNKAYPEISNSSRDMVPETETKISALKTSVNDELTTDVSHFSVMSEASEQAIDNSAHGARVNAYLPTDDIHTHEDDHNLIYEPEAGHSHGSSSLRIQSSNSSVQSSGHDFGYLPGDDEVGSFPDGKDHVIPMHNSAEWNPSIPPFENVNNSTGYPFNSSVFGFVIQGHEESYLPKENENDFQEPREYHNPLHVSTGDSHHWEDVHGVSGTKHNPHLRASLSKEHTDTHRPTEDDEVIHKFVSSGETLFYPVTTTKKPDIIDEGHPLFSQVPLSSHNKADVTGLKIGFSASGIDIDPSVMCYHNGNYHKPGEEFYKDCTHSCICSTNLEVHCAAIECPVTFGLELVDPNCLEWDTDEDYVPTPPHCCPQLTCISSAACQYMDQKFNNYDVLPRELTGCSQVCTCNHGNVTCRDLCGDVPSHPPSDLNCAPEDAVRITLPGETCCETWQCAAHSVGGAPVVFPLPPESVLNGTPTSGFIPIHPSHIPLFGEDKLIPRPHITSLDSYTAQLIFSTPVQYQGLPGELVVRYTNDSMSHSNPESWMRKIIVPAGTRISNTKWEYKLHNLEPNTDYAMQLVMTVLQGDNVTSPIFYYTTLPEVSTVPTTTPLARLDIDAELHASEVTKTSAKISWRIFDDYELQYIDGVQVKYTAKDKLIPNFSLMFHRNNDQTILSDLQPGNTYTVDLVFLTNKNQQTQVSNTHPITFDTLPEEDPYSFDIIVTAGKVSSQTAELFYSGVPEPEEKYVNVYRAVYLKEVERIDAQTFKIPKTGQEKKIFLSELKPDVDYQVWLEAYLSNGRKKKSNVISIRTRAGQLPKPEKSETDRSVSDENETDRYYPALVAVAIIAAIACIGFLGLLVILLKKQSHAKAHINSSRNNAAYDNPSYKVGDNASSRRASRSARPGVGRGSRPVRRGRLPAWPPVPRGPSCLGWGRTSG</sequence>
<dbReference type="SMART" id="SM00214">
    <property type="entry name" value="VWC"/>
    <property type="match status" value="5"/>
</dbReference>
<feature type="compositionally biased region" description="Basic and acidic residues" evidence="3">
    <location>
        <begin position="952"/>
        <end position="969"/>
    </location>
</feature>
<dbReference type="InterPro" id="IPR001007">
    <property type="entry name" value="VWF_dom"/>
</dbReference>
<dbReference type="SUPFAM" id="SSF49265">
    <property type="entry name" value="Fibronectin type III"/>
    <property type="match status" value="2"/>
</dbReference>
<comment type="caution">
    <text evidence="7">The sequence shown here is derived from an EMBL/GenBank/DDBJ whole genome shotgun (WGS) entry which is preliminary data.</text>
</comment>
<feature type="compositionally biased region" description="Basic and acidic residues" evidence="3">
    <location>
        <begin position="2272"/>
        <end position="2283"/>
    </location>
</feature>
<evidence type="ECO:0000256" key="2">
    <source>
        <dbReference type="SAM" id="Coils"/>
    </source>
</evidence>
<evidence type="ECO:0008006" key="9">
    <source>
        <dbReference type="Google" id="ProtNLM"/>
    </source>
</evidence>
<feature type="compositionally biased region" description="Basic and acidic residues" evidence="3">
    <location>
        <begin position="871"/>
        <end position="888"/>
    </location>
</feature>
<feature type="compositionally biased region" description="Basic and acidic residues" evidence="3">
    <location>
        <begin position="925"/>
        <end position="942"/>
    </location>
</feature>
<feature type="domain" description="Fibronectin type-III" evidence="6">
    <location>
        <begin position="1951"/>
        <end position="2054"/>
    </location>
</feature>
<dbReference type="GO" id="GO:0005178">
    <property type="term" value="F:integrin binding"/>
    <property type="evidence" value="ECO:0007669"/>
    <property type="project" value="TreeGrafter"/>
</dbReference>
<feature type="compositionally biased region" description="Basic and acidic residues" evidence="3">
    <location>
        <begin position="1087"/>
        <end position="1194"/>
    </location>
</feature>
<keyword evidence="2" id="KW-0175">Coiled coil</keyword>
<name>A0AAN8WHN1_HALRR</name>
<gene>
    <name evidence="7" type="ORF">SK128_017673</name>
</gene>
<feature type="region of interest" description="Disordered" evidence="3">
    <location>
        <begin position="2262"/>
        <end position="2286"/>
    </location>
</feature>
<evidence type="ECO:0000256" key="4">
    <source>
        <dbReference type="SAM" id="Phobius"/>
    </source>
</evidence>
<dbReference type="Pfam" id="PF00041">
    <property type="entry name" value="fn3"/>
    <property type="match status" value="1"/>
</dbReference>
<organism evidence="7 8">
    <name type="scientific">Halocaridina rubra</name>
    <name type="common">Hawaiian red shrimp</name>
    <dbReference type="NCBI Taxonomy" id="373956"/>
    <lineage>
        <taxon>Eukaryota</taxon>
        <taxon>Metazoa</taxon>
        <taxon>Ecdysozoa</taxon>
        <taxon>Arthropoda</taxon>
        <taxon>Crustacea</taxon>
        <taxon>Multicrustacea</taxon>
        <taxon>Malacostraca</taxon>
        <taxon>Eumalacostraca</taxon>
        <taxon>Eucarida</taxon>
        <taxon>Decapoda</taxon>
        <taxon>Pleocyemata</taxon>
        <taxon>Caridea</taxon>
        <taxon>Atyoidea</taxon>
        <taxon>Atyidae</taxon>
        <taxon>Halocaridina</taxon>
    </lineage>
</organism>
<feature type="compositionally biased region" description="Basic and acidic residues" evidence="3">
    <location>
        <begin position="1033"/>
        <end position="1050"/>
    </location>
</feature>
<evidence type="ECO:0000256" key="1">
    <source>
        <dbReference type="ARBA" id="ARBA00022729"/>
    </source>
</evidence>
<dbReference type="GO" id="GO:0005615">
    <property type="term" value="C:extracellular space"/>
    <property type="evidence" value="ECO:0007669"/>
    <property type="project" value="TreeGrafter"/>
</dbReference>
<feature type="compositionally biased region" description="Basic and acidic residues" evidence="3">
    <location>
        <begin position="1061"/>
        <end position="1077"/>
    </location>
</feature>
<feature type="compositionally biased region" description="Basic and acidic residues" evidence="3">
    <location>
        <begin position="815"/>
        <end position="861"/>
    </location>
</feature>
<dbReference type="CDD" id="cd00063">
    <property type="entry name" value="FN3"/>
    <property type="match status" value="2"/>
</dbReference>
<dbReference type="GO" id="GO:0007155">
    <property type="term" value="P:cell adhesion"/>
    <property type="evidence" value="ECO:0007669"/>
    <property type="project" value="TreeGrafter"/>
</dbReference>
<dbReference type="InterPro" id="IPR050941">
    <property type="entry name" value="CCN"/>
</dbReference>
<keyword evidence="4" id="KW-0472">Membrane</keyword>
<dbReference type="GO" id="GO:0045597">
    <property type="term" value="P:positive regulation of cell differentiation"/>
    <property type="evidence" value="ECO:0007669"/>
    <property type="project" value="TreeGrafter"/>
</dbReference>
<evidence type="ECO:0000313" key="7">
    <source>
        <dbReference type="EMBL" id="KAK7066372.1"/>
    </source>
</evidence>
<feature type="domain" description="Fibronectin type-III" evidence="6">
    <location>
        <begin position="56"/>
        <end position="166"/>
    </location>
</feature>
<dbReference type="InterPro" id="IPR003961">
    <property type="entry name" value="FN3_dom"/>
</dbReference>
<dbReference type="InterPro" id="IPR013783">
    <property type="entry name" value="Ig-like_fold"/>
</dbReference>
<feature type="region of interest" description="Disordered" evidence="3">
    <location>
        <begin position="713"/>
        <end position="758"/>
    </location>
</feature>
<dbReference type="PROSITE" id="PS50853">
    <property type="entry name" value="FN3"/>
    <property type="match status" value="3"/>
</dbReference>
<dbReference type="EMBL" id="JAXCGZ010019237">
    <property type="protein sequence ID" value="KAK7066372.1"/>
    <property type="molecule type" value="Genomic_DNA"/>
</dbReference>
<dbReference type="Gene3D" id="2.60.40.10">
    <property type="entry name" value="Immunoglobulins"/>
    <property type="match status" value="3"/>
</dbReference>
<feature type="region of interest" description="Disordered" evidence="3">
    <location>
        <begin position="607"/>
        <end position="645"/>
    </location>
</feature>
<feature type="compositionally biased region" description="Basic and acidic residues" evidence="3">
    <location>
        <begin position="713"/>
        <end position="753"/>
    </location>
</feature>
<reference evidence="7 8" key="1">
    <citation type="submission" date="2023-11" db="EMBL/GenBank/DDBJ databases">
        <title>Halocaridina rubra genome assembly.</title>
        <authorList>
            <person name="Smith C."/>
        </authorList>
    </citation>
    <scope>NUCLEOTIDE SEQUENCE [LARGE SCALE GENOMIC DNA]</scope>
    <source>
        <strain evidence="7">EP-1</strain>
        <tissue evidence="7">Whole</tissue>
    </source>
</reference>
<feature type="compositionally biased region" description="Low complexity" evidence="3">
    <location>
        <begin position="1549"/>
        <end position="1564"/>
    </location>
</feature>
<accession>A0AAN8WHN1</accession>
<dbReference type="PANTHER" id="PTHR11348">
    <property type="entry name" value="CONNECTIVE TISSUE GROWTH FACTOR-RELATED"/>
    <property type="match status" value="1"/>
</dbReference>
<feature type="domain" description="Fibronectin type-III" evidence="6">
    <location>
        <begin position="2069"/>
        <end position="2166"/>
    </location>
</feature>
<proteinExistence type="predicted"/>
<feature type="compositionally biased region" description="Basic and acidic residues" evidence="3">
    <location>
        <begin position="898"/>
        <end position="915"/>
    </location>
</feature>
<evidence type="ECO:0000256" key="3">
    <source>
        <dbReference type="SAM" id="MobiDB-lite"/>
    </source>
</evidence>
<feature type="region of interest" description="Disordered" evidence="3">
    <location>
        <begin position="770"/>
        <end position="1219"/>
    </location>
</feature>
<dbReference type="SMART" id="SM00060">
    <property type="entry name" value="FN3"/>
    <property type="match status" value="4"/>
</dbReference>
<keyword evidence="8" id="KW-1185">Reference proteome</keyword>
<evidence type="ECO:0000259" key="6">
    <source>
        <dbReference type="PROSITE" id="PS50853"/>
    </source>
</evidence>
<dbReference type="PANTHER" id="PTHR11348:SF34">
    <property type="entry name" value="EPIDERMAL CELL SURFACE RECEPTOR-RELATED"/>
    <property type="match status" value="1"/>
</dbReference>
<keyword evidence="4" id="KW-0812">Transmembrane</keyword>
<feature type="coiled-coil region" evidence="2">
    <location>
        <begin position="480"/>
        <end position="534"/>
    </location>
</feature>
<dbReference type="PROSITE" id="PS50184">
    <property type="entry name" value="VWFC_2"/>
    <property type="match status" value="1"/>
</dbReference>
<keyword evidence="1" id="KW-0732">Signal</keyword>
<feature type="region of interest" description="Disordered" evidence="3">
    <location>
        <begin position="1542"/>
        <end position="1565"/>
    </location>
</feature>
<feature type="compositionally biased region" description="Basic and acidic residues" evidence="3">
    <location>
        <begin position="1006"/>
        <end position="1023"/>
    </location>
</feature>
<evidence type="ECO:0000259" key="5">
    <source>
        <dbReference type="PROSITE" id="PS50184"/>
    </source>
</evidence>
<feature type="non-terminal residue" evidence="7">
    <location>
        <position position="2392"/>
    </location>
</feature>
<dbReference type="Proteomes" id="UP001381693">
    <property type="component" value="Unassembled WGS sequence"/>
</dbReference>
<feature type="compositionally biased region" description="Basic and acidic residues" evidence="3">
    <location>
        <begin position="979"/>
        <end position="996"/>
    </location>
</feature>
<feature type="domain" description="VWFC" evidence="5">
    <location>
        <begin position="1756"/>
        <end position="1830"/>
    </location>
</feature>
<dbReference type="InterPro" id="IPR036116">
    <property type="entry name" value="FN3_sf"/>
</dbReference>